<organism evidence="1 2">
    <name type="scientific">Batillaria attramentaria</name>
    <dbReference type="NCBI Taxonomy" id="370345"/>
    <lineage>
        <taxon>Eukaryota</taxon>
        <taxon>Metazoa</taxon>
        <taxon>Spiralia</taxon>
        <taxon>Lophotrochozoa</taxon>
        <taxon>Mollusca</taxon>
        <taxon>Gastropoda</taxon>
        <taxon>Caenogastropoda</taxon>
        <taxon>Sorbeoconcha</taxon>
        <taxon>Cerithioidea</taxon>
        <taxon>Batillariidae</taxon>
        <taxon>Batillaria</taxon>
    </lineage>
</organism>
<protein>
    <submittedName>
        <fullName evidence="1">Uncharacterized protein</fullName>
    </submittedName>
</protein>
<proteinExistence type="predicted"/>
<name>A0ABD0KXZ5_9CAEN</name>
<keyword evidence="2" id="KW-1185">Reference proteome</keyword>
<gene>
    <name evidence="1" type="ORF">BaRGS_00016801</name>
</gene>
<feature type="non-terminal residue" evidence="1">
    <location>
        <position position="63"/>
    </location>
</feature>
<reference evidence="1 2" key="1">
    <citation type="journal article" date="2023" name="Sci. Data">
        <title>Genome assembly of the Korean intertidal mud-creeper Batillaria attramentaria.</title>
        <authorList>
            <person name="Patra A.K."/>
            <person name="Ho P.T."/>
            <person name="Jun S."/>
            <person name="Lee S.J."/>
            <person name="Kim Y."/>
            <person name="Won Y.J."/>
        </authorList>
    </citation>
    <scope>NUCLEOTIDE SEQUENCE [LARGE SCALE GENOMIC DNA]</scope>
    <source>
        <strain evidence="1">Wonlab-2016</strain>
    </source>
</reference>
<sequence>MLTSTCKYVHIGGPTFASDTESTDMLTRPCKNVLVVGGPTFQQFAIDTEVTVMLTIRPCQHQE</sequence>
<accession>A0ABD0KXZ5</accession>
<dbReference type="AlphaFoldDB" id="A0ABD0KXZ5"/>
<dbReference type="EMBL" id="JACVVK020000108">
    <property type="protein sequence ID" value="KAK7491955.1"/>
    <property type="molecule type" value="Genomic_DNA"/>
</dbReference>
<dbReference type="Proteomes" id="UP001519460">
    <property type="component" value="Unassembled WGS sequence"/>
</dbReference>
<evidence type="ECO:0000313" key="2">
    <source>
        <dbReference type="Proteomes" id="UP001519460"/>
    </source>
</evidence>
<evidence type="ECO:0000313" key="1">
    <source>
        <dbReference type="EMBL" id="KAK7491955.1"/>
    </source>
</evidence>
<comment type="caution">
    <text evidence="1">The sequence shown here is derived from an EMBL/GenBank/DDBJ whole genome shotgun (WGS) entry which is preliminary data.</text>
</comment>